<name>A0ABQ4D5F9_9ACTN</name>
<proteinExistence type="predicted"/>
<reference evidence="1 2" key="1">
    <citation type="submission" date="2021-01" db="EMBL/GenBank/DDBJ databases">
        <title>Whole genome shotgun sequence of Asanoa siamensis NBRC 107932.</title>
        <authorList>
            <person name="Komaki H."/>
            <person name="Tamura T."/>
        </authorList>
    </citation>
    <scope>NUCLEOTIDE SEQUENCE [LARGE SCALE GENOMIC DNA]</scope>
    <source>
        <strain evidence="1 2">NBRC 107932</strain>
    </source>
</reference>
<comment type="caution">
    <text evidence="1">The sequence shown here is derived from an EMBL/GenBank/DDBJ whole genome shotgun (WGS) entry which is preliminary data.</text>
</comment>
<dbReference type="EMBL" id="BONE01000152">
    <property type="protein sequence ID" value="GIF78503.1"/>
    <property type="molecule type" value="Genomic_DNA"/>
</dbReference>
<accession>A0ABQ4D5F9</accession>
<dbReference type="Proteomes" id="UP000604117">
    <property type="component" value="Unassembled WGS sequence"/>
</dbReference>
<organism evidence="1 2">
    <name type="scientific">Asanoa siamensis</name>
    <dbReference type="NCBI Taxonomy" id="926357"/>
    <lineage>
        <taxon>Bacteria</taxon>
        <taxon>Bacillati</taxon>
        <taxon>Actinomycetota</taxon>
        <taxon>Actinomycetes</taxon>
        <taxon>Micromonosporales</taxon>
        <taxon>Micromonosporaceae</taxon>
        <taxon>Asanoa</taxon>
    </lineage>
</organism>
<evidence type="ECO:0008006" key="3">
    <source>
        <dbReference type="Google" id="ProtNLM"/>
    </source>
</evidence>
<protein>
    <recommendedName>
        <fullName evidence="3">DDE superfamily endonuclease</fullName>
    </recommendedName>
</protein>
<keyword evidence="2" id="KW-1185">Reference proteome</keyword>
<evidence type="ECO:0000313" key="1">
    <source>
        <dbReference type="EMBL" id="GIF78503.1"/>
    </source>
</evidence>
<sequence length="88" mass="9208">MASRRGTAGTARPGAPPEGDTYTWLAAGFGVGVTTAWRYVQQAIALLAAAADDLAAAMDRVRRLAYAMLGGTLIPIDRVADQNAIFRG</sequence>
<gene>
    <name evidence="1" type="ORF">Asi02nite_80210</name>
</gene>
<evidence type="ECO:0000313" key="2">
    <source>
        <dbReference type="Proteomes" id="UP000604117"/>
    </source>
</evidence>